<sequence length="83" mass="9240">MEGEGKPPPERSEQTLASTADAVGFRMMVEASVVPEEITLRKQTKAHRHHLATLRPRLHAGPGWPSWPNLKCATGSRWKRGKS</sequence>
<proteinExistence type="predicted"/>
<organism evidence="1 2">
    <name type="scientific">Roseovarius pelagicus</name>
    <dbReference type="NCBI Taxonomy" id="2980108"/>
    <lineage>
        <taxon>Bacteria</taxon>
        <taxon>Pseudomonadati</taxon>
        <taxon>Pseudomonadota</taxon>
        <taxon>Alphaproteobacteria</taxon>
        <taxon>Rhodobacterales</taxon>
        <taxon>Roseobacteraceae</taxon>
        <taxon>Roseovarius</taxon>
    </lineage>
</organism>
<keyword evidence="2" id="KW-1185">Reference proteome</keyword>
<accession>A0ABY6DGE7</accession>
<name>A0ABY6DGE7_9RHOB</name>
<dbReference type="EMBL" id="CP106738">
    <property type="protein sequence ID" value="UXX85206.1"/>
    <property type="molecule type" value="Genomic_DNA"/>
</dbReference>
<evidence type="ECO:0000313" key="2">
    <source>
        <dbReference type="Proteomes" id="UP001064087"/>
    </source>
</evidence>
<evidence type="ECO:0000313" key="1">
    <source>
        <dbReference type="EMBL" id="UXX85206.1"/>
    </source>
</evidence>
<gene>
    <name evidence="1" type="ORF">N7U68_18130</name>
</gene>
<reference evidence="1" key="1">
    <citation type="submission" date="2022-10" db="EMBL/GenBank/DDBJ databases">
        <title>Roseovarius pelagicus sp. nov., isolated from Arctic seawater.</title>
        <authorList>
            <person name="Hong Y.W."/>
            <person name="Hwang C.Y."/>
        </authorList>
    </citation>
    <scope>NUCLEOTIDE SEQUENCE</scope>
    <source>
        <strain evidence="1">HL-MP18</strain>
    </source>
</reference>
<dbReference type="Proteomes" id="UP001064087">
    <property type="component" value="Chromosome"/>
</dbReference>
<protein>
    <submittedName>
        <fullName evidence="1">DUF1992 domain-containing protein</fullName>
    </submittedName>
</protein>